<protein>
    <submittedName>
        <fullName evidence="1">Uncharacterized protein</fullName>
    </submittedName>
</protein>
<dbReference type="EMBL" id="GGEC01062526">
    <property type="protein sequence ID" value="MBX43010.1"/>
    <property type="molecule type" value="Transcribed_RNA"/>
</dbReference>
<sequence>MVAYLPSTNLPTRLVDVTHLDDAEPSMNMNISSSSSHLAFIEETTNEMQAFLRAKAVPPY</sequence>
<proteinExistence type="predicted"/>
<name>A0A2P2NKT4_RHIMU</name>
<evidence type="ECO:0000313" key="1">
    <source>
        <dbReference type="EMBL" id="MBX43010.1"/>
    </source>
</evidence>
<reference evidence="1" key="1">
    <citation type="submission" date="2018-02" db="EMBL/GenBank/DDBJ databases">
        <title>Rhizophora mucronata_Transcriptome.</title>
        <authorList>
            <person name="Meera S.P."/>
            <person name="Sreeshan A."/>
            <person name="Augustine A."/>
        </authorList>
    </citation>
    <scope>NUCLEOTIDE SEQUENCE</scope>
    <source>
        <tissue evidence="1">Leaf</tissue>
    </source>
</reference>
<organism evidence="1">
    <name type="scientific">Rhizophora mucronata</name>
    <name type="common">Asiatic mangrove</name>
    <dbReference type="NCBI Taxonomy" id="61149"/>
    <lineage>
        <taxon>Eukaryota</taxon>
        <taxon>Viridiplantae</taxon>
        <taxon>Streptophyta</taxon>
        <taxon>Embryophyta</taxon>
        <taxon>Tracheophyta</taxon>
        <taxon>Spermatophyta</taxon>
        <taxon>Magnoliopsida</taxon>
        <taxon>eudicotyledons</taxon>
        <taxon>Gunneridae</taxon>
        <taxon>Pentapetalae</taxon>
        <taxon>rosids</taxon>
        <taxon>fabids</taxon>
        <taxon>Malpighiales</taxon>
        <taxon>Rhizophoraceae</taxon>
        <taxon>Rhizophora</taxon>
    </lineage>
</organism>
<accession>A0A2P2NKT4</accession>
<dbReference type="AlphaFoldDB" id="A0A2P2NKT4"/>